<organism evidence="1 2">
    <name type="scientific">Solirubrobacter phytolaccae</name>
    <dbReference type="NCBI Taxonomy" id="1404360"/>
    <lineage>
        <taxon>Bacteria</taxon>
        <taxon>Bacillati</taxon>
        <taxon>Actinomycetota</taxon>
        <taxon>Thermoleophilia</taxon>
        <taxon>Solirubrobacterales</taxon>
        <taxon>Solirubrobacteraceae</taxon>
        <taxon>Solirubrobacter</taxon>
    </lineage>
</organism>
<proteinExistence type="predicted"/>
<sequence length="163" mass="18009">MSSDAQKEWEALWNVEGLRTAREAAYRGALARVRSRGEAGEVGRRRPENEVVTPELAQAEVIFLRQAIGCIWGGPAKMTDEVAALLGYEDKAAFNQDQERLEHCVAGALPASRGDWRRVLLAAELAFASYELGGAWDWETVTGINEEAAILVLRAVQSKLWLL</sequence>
<reference evidence="1" key="1">
    <citation type="submission" date="2022-10" db="EMBL/GenBank/DDBJ databases">
        <title>The WGS of Solirubrobacter phytolaccae KCTC 29190.</title>
        <authorList>
            <person name="Jiang Z."/>
        </authorList>
    </citation>
    <scope>NUCLEOTIDE SEQUENCE</scope>
    <source>
        <strain evidence="1">KCTC 29190</strain>
    </source>
</reference>
<dbReference type="EMBL" id="JAPDDP010000007">
    <property type="protein sequence ID" value="MDA0179816.1"/>
    <property type="molecule type" value="Genomic_DNA"/>
</dbReference>
<keyword evidence="2" id="KW-1185">Reference proteome</keyword>
<dbReference type="RefSeq" id="WP_270024122.1">
    <property type="nucleotide sequence ID" value="NZ_JAPDDP010000007.1"/>
</dbReference>
<evidence type="ECO:0000313" key="1">
    <source>
        <dbReference type="EMBL" id="MDA0179816.1"/>
    </source>
</evidence>
<name>A0A9X3N909_9ACTN</name>
<gene>
    <name evidence="1" type="ORF">OJ997_05885</name>
</gene>
<comment type="caution">
    <text evidence="1">The sequence shown here is derived from an EMBL/GenBank/DDBJ whole genome shotgun (WGS) entry which is preliminary data.</text>
</comment>
<dbReference type="Proteomes" id="UP001147653">
    <property type="component" value="Unassembled WGS sequence"/>
</dbReference>
<evidence type="ECO:0000313" key="2">
    <source>
        <dbReference type="Proteomes" id="UP001147653"/>
    </source>
</evidence>
<dbReference type="AlphaFoldDB" id="A0A9X3N909"/>
<accession>A0A9X3N909</accession>
<protein>
    <submittedName>
        <fullName evidence="1">Uncharacterized protein</fullName>
    </submittedName>
</protein>